<dbReference type="GeneID" id="36560716"/>
<sequence length="275" mass="30199">MQVLNEDIQGLESQEFNPSKTISDPFFHLVFNSEPQPEIDLSISPDPFWARCGFWPDVNMQLSSTETPTEKGSDSNATTNTNNIDISTALQASEPSTFSFPDDRTLEVPSLKLLTAATKPVLSTSIQRVEFRYHDILGLLAIRIDLDLVQQFIPFSQPPPPPLNTTLDIKSLPPHLQPIPTQRLIPHHPVLDLLPWPGTRDKLIQVFNLPVSLRPRNAQDPMGLVRLVHGMEDVGGEGIRVQGGDPFEPGGGRSGRLCLSGGAGLLRWGFGFGVG</sequence>
<keyword evidence="3" id="KW-1185">Reference proteome</keyword>
<evidence type="ECO:0000313" key="3">
    <source>
        <dbReference type="Proteomes" id="UP000234275"/>
    </source>
</evidence>
<name>A0A2I2GKC4_9EURO</name>
<accession>A0A2I2GKC4</accession>
<dbReference type="RefSeq" id="XP_024708634.1">
    <property type="nucleotide sequence ID" value="XM_024853018.1"/>
</dbReference>
<feature type="region of interest" description="Disordered" evidence="1">
    <location>
        <begin position="62"/>
        <end position="81"/>
    </location>
</feature>
<gene>
    <name evidence="2" type="ORF">P170DRAFT_473201</name>
</gene>
<organism evidence="2 3">
    <name type="scientific">Aspergillus steynii IBT 23096</name>
    <dbReference type="NCBI Taxonomy" id="1392250"/>
    <lineage>
        <taxon>Eukaryota</taxon>
        <taxon>Fungi</taxon>
        <taxon>Dikarya</taxon>
        <taxon>Ascomycota</taxon>
        <taxon>Pezizomycotina</taxon>
        <taxon>Eurotiomycetes</taxon>
        <taxon>Eurotiomycetidae</taxon>
        <taxon>Eurotiales</taxon>
        <taxon>Aspergillaceae</taxon>
        <taxon>Aspergillus</taxon>
        <taxon>Aspergillus subgen. Circumdati</taxon>
    </lineage>
</organism>
<dbReference type="STRING" id="1392250.A0A2I2GKC4"/>
<comment type="caution">
    <text evidence="2">The sequence shown here is derived from an EMBL/GenBank/DDBJ whole genome shotgun (WGS) entry which is preliminary data.</text>
</comment>
<dbReference type="EMBL" id="MSFO01000002">
    <property type="protein sequence ID" value="PLB53332.1"/>
    <property type="molecule type" value="Genomic_DNA"/>
</dbReference>
<dbReference type="AlphaFoldDB" id="A0A2I2GKC4"/>
<dbReference type="Pfam" id="PF11905">
    <property type="entry name" value="DUF3425"/>
    <property type="match status" value="1"/>
</dbReference>
<dbReference type="InterPro" id="IPR021833">
    <property type="entry name" value="DUF3425"/>
</dbReference>
<protein>
    <submittedName>
        <fullName evidence="2">Uncharacterized protein</fullName>
    </submittedName>
</protein>
<dbReference type="Proteomes" id="UP000234275">
    <property type="component" value="Unassembled WGS sequence"/>
</dbReference>
<evidence type="ECO:0000256" key="1">
    <source>
        <dbReference type="SAM" id="MobiDB-lite"/>
    </source>
</evidence>
<dbReference type="OrthoDB" id="4991875at2759"/>
<dbReference type="PANTHER" id="PTHR38116">
    <property type="entry name" value="CHROMOSOME 7, WHOLE GENOME SHOTGUN SEQUENCE"/>
    <property type="match status" value="1"/>
</dbReference>
<reference evidence="2 3" key="1">
    <citation type="submission" date="2016-12" db="EMBL/GenBank/DDBJ databases">
        <title>The genomes of Aspergillus section Nigri reveals drivers in fungal speciation.</title>
        <authorList>
            <consortium name="DOE Joint Genome Institute"/>
            <person name="Vesth T.C."/>
            <person name="Nybo J."/>
            <person name="Theobald S."/>
            <person name="Brandl J."/>
            <person name="Frisvad J.C."/>
            <person name="Nielsen K.F."/>
            <person name="Lyhne E.K."/>
            <person name="Kogle M.E."/>
            <person name="Kuo A."/>
            <person name="Riley R."/>
            <person name="Clum A."/>
            <person name="Nolan M."/>
            <person name="Lipzen A."/>
            <person name="Salamov A."/>
            <person name="Henrissat B."/>
            <person name="Wiebenga A."/>
            <person name="De Vries R.P."/>
            <person name="Grigoriev I.V."/>
            <person name="Mortensen U.H."/>
            <person name="Andersen M.R."/>
            <person name="Baker S.E."/>
        </authorList>
    </citation>
    <scope>NUCLEOTIDE SEQUENCE [LARGE SCALE GENOMIC DNA]</scope>
    <source>
        <strain evidence="2 3">IBT 23096</strain>
    </source>
</reference>
<dbReference type="VEuPathDB" id="FungiDB:P170DRAFT_473201"/>
<evidence type="ECO:0000313" key="2">
    <source>
        <dbReference type="EMBL" id="PLB53332.1"/>
    </source>
</evidence>
<dbReference type="PANTHER" id="PTHR38116:SF9">
    <property type="entry name" value="BZIP DOMAIN-CONTAINING PROTEIN"/>
    <property type="match status" value="1"/>
</dbReference>
<proteinExistence type="predicted"/>